<name>A0ABW7UMW3_9ACTN</name>
<keyword evidence="2 5" id="KW-0732">Signal</keyword>
<evidence type="ECO:0000256" key="2">
    <source>
        <dbReference type="ARBA" id="ARBA00022729"/>
    </source>
</evidence>
<comment type="similarity">
    <text evidence="1">Belongs to the peptidase S33 family.</text>
</comment>
<dbReference type="InterPro" id="IPR029058">
    <property type="entry name" value="AB_hydrolase_fold"/>
</dbReference>
<feature type="chain" id="PRO_5046166797" evidence="5">
    <location>
        <begin position="20"/>
        <end position="558"/>
    </location>
</feature>
<feature type="domain" description="Peptidase S33 tripeptidyl aminopeptidase-like C-terminal" evidence="6">
    <location>
        <begin position="428"/>
        <end position="527"/>
    </location>
</feature>
<protein>
    <submittedName>
        <fullName evidence="7">Alpha/beta hydrolase</fullName>
    </submittedName>
</protein>
<gene>
    <name evidence="7" type="ORF">ACH429_01145</name>
</gene>
<dbReference type="EMBL" id="JBIRWE010000001">
    <property type="protein sequence ID" value="MFI1962747.1"/>
    <property type="molecule type" value="Genomic_DNA"/>
</dbReference>
<feature type="signal peptide" evidence="5">
    <location>
        <begin position="1"/>
        <end position="19"/>
    </location>
</feature>
<evidence type="ECO:0000256" key="4">
    <source>
        <dbReference type="SAM" id="MobiDB-lite"/>
    </source>
</evidence>
<dbReference type="Pfam" id="PF08386">
    <property type="entry name" value="Abhydrolase_4"/>
    <property type="match status" value="1"/>
</dbReference>
<evidence type="ECO:0000313" key="8">
    <source>
        <dbReference type="Proteomes" id="UP001611548"/>
    </source>
</evidence>
<reference evidence="7 8" key="1">
    <citation type="submission" date="2024-10" db="EMBL/GenBank/DDBJ databases">
        <title>The Natural Products Discovery Center: Release of the First 8490 Sequenced Strains for Exploring Actinobacteria Biosynthetic Diversity.</title>
        <authorList>
            <person name="Kalkreuter E."/>
            <person name="Kautsar S.A."/>
            <person name="Yang D."/>
            <person name="Bader C.D."/>
            <person name="Teijaro C.N."/>
            <person name="Fluegel L."/>
            <person name="Davis C.M."/>
            <person name="Simpson J.R."/>
            <person name="Lauterbach L."/>
            <person name="Steele A.D."/>
            <person name="Gui C."/>
            <person name="Meng S."/>
            <person name="Li G."/>
            <person name="Viehrig K."/>
            <person name="Ye F."/>
            <person name="Su P."/>
            <person name="Kiefer A.F."/>
            <person name="Nichols A."/>
            <person name="Cepeda A.J."/>
            <person name="Yan W."/>
            <person name="Fan B."/>
            <person name="Jiang Y."/>
            <person name="Adhikari A."/>
            <person name="Zheng C.-J."/>
            <person name="Schuster L."/>
            <person name="Cowan T.M."/>
            <person name="Smanski M.J."/>
            <person name="Chevrette M.G."/>
            <person name="De Carvalho L.P.S."/>
            <person name="Shen B."/>
        </authorList>
    </citation>
    <scope>NUCLEOTIDE SEQUENCE [LARGE SCALE GENOMIC DNA]</scope>
    <source>
        <strain evidence="7 8">NPDC020327</strain>
    </source>
</reference>
<evidence type="ECO:0000256" key="5">
    <source>
        <dbReference type="SAM" id="SignalP"/>
    </source>
</evidence>
<proteinExistence type="inferred from homology"/>
<feature type="compositionally biased region" description="Basic and acidic residues" evidence="4">
    <location>
        <begin position="190"/>
        <end position="200"/>
    </location>
</feature>
<dbReference type="Proteomes" id="UP001611548">
    <property type="component" value="Unassembled WGS sequence"/>
</dbReference>
<evidence type="ECO:0000256" key="1">
    <source>
        <dbReference type="ARBA" id="ARBA00010088"/>
    </source>
</evidence>
<dbReference type="GO" id="GO:0016787">
    <property type="term" value="F:hydrolase activity"/>
    <property type="evidence" value="ECO:0007669"/>
    <property type="project" value="UniProtKB-KW"/>
</dbReference>
<keyword evidence="3 7" id="KW-0378">Hydrolase</keyword>
<sequence>MRAAALYGAVGSLTLTALATVTAPAAPAALATPADSPSALRAGRSGESAEERGVALAAERAAARGIAFGPCPAVEGLPGSVRCGTVSVPLDYARPEGRSISLTVSRARADGTKAKPQGALVFNPGGPGASSMEFPLYANVDIPGWRKLAEAYDFIGYAPRGVGRSAPLSCQDPAAFAKATPINSPAQPDEAYKERRKEQARQYAHGCSRRTGTALRHYTSLNNARDLDVLRAALGEKRLNFLGASYGTYFGAIYAALFPAHVRRMVLDSAVNPDPRQIWYRSNLDQSLAFEGRWQDWRQWVARHDSVYHLGRTPQEVLRSYEKARARIEERPLNGTIGSTQLQAAFLKVGYYDLFWPRRAQALSAYLRGNPRPLIEQTAPDPGAAEAEENSNAVYTAIECNDAPWPTEWSTWDEDNTRLARVAPFETWDNAWMNLPCAYWQERRQEPLDIRTRPGALPPVLILAAERDAATPYRGALELQRRLAGASLVAERRSGTHGIAEGANACVNRHFEAYLLRGETPGRHTSCGPHPEPEPEMDETAASGGNRKVPLPAANRPS</sequence>
<dbReference type="InterPro" id="IPR051601">
    <property type="entry name" value="Serine_prot/Carboxylest_S33"/>
</dbReference>
<keyword evidence="8" id="KW-1185">Reference proteome</keyword>
<dbReference type="RefSeq" id="WP_398717911.1">
    <property type="nucleotide sequence ID" value="NZ_JBIRWE010000001.1"/>
</dbReference>
<dbReference type="PANTHER" id="PTHR43248:SF29">
    <property type="entry name" value="TRIPEPTIDYL AMINOPEPTIDASE"/>
    <property type="match status" value="1"/>
</dbReference>
<accession>A0ABW7UMW3</accession>
<feature type="region of interest" description="Disordered" evidence="4">
    <location>
        <begin position="179"/>
        <end position="208"/>
    </location>
</feature>
<dbReference type="InterPro" id="IPR013595">
    <property type="entry name" value="Pept_S33_TAP-like_C"/>
</dbReference>
<dbReference type="PANTHER" id="PTHR43248">
    <property type="entry name" value="2-SUCCINYL-6-HYDROXY-2,4-CYCLOHEXADIENE-1-CARBOXYLATE SYNTHASE"/>
    <property type="match status" value="1"/>
</dbReference>
<dbReference type="SUPFAM" id="SSF53474">
    <property type="entry name" value="alpha/beta-Hydrolases"/>
    <property type="match status" value="1"/>
</dbReference>
<evidence type="ECO:0000256" key="3">
    <source>
        <dbReference type="ARBA" id="ARBA00022801"/>
    </source>
</evidence>
<organism evidence="7 8">
    <name type="scientific">Streptomyces pathocidini</name>
    <dbReference type="NCBI Taxonomy" id="1650571"/>
    <lineage>
        <taxon>Bacteria</taxon>
        <taxon>Bacillati</taxon>
        <taxon>Actinomycetota</taxon>
        <taxon>Actinomycetes</taxon>
        <taxon>Kitasatosporales</taxon>
        <taxon>Streptomycetaceae</taxon>
        <taxon>Streptomyces</taxon>
    </lineage>
</organism>
<evidence type="ECO:0000259" key="6">
    <source>
        <dbReference type="Pfam" id="PF08386"/>
    </source>
</evidence>
<comment type="caution">
    <text evidence="7">The sequence shown here is derived from an EMBL/GenBank/DDBJ whole genome shotgun (WGS) entry which is preliminary data.</text>
</comment>
<feature type="region of interest" description="Disordered" evidence="4">
    <location>
        <begin position="519"/>
        <end position="558"/>
    </location>
</feature>
<evidence type="ECO:0000313" key="7">
    <source>
        <dbReference type="EMBL" id="MFI1962747.1"/>
    </source>
</evidence>
<dbReference type="Gene3D" id="3.40.50.1820">
    <property type="entry name" value="alpha/beta hydrolase"/>
    <property type="match status" value="1"/>
</dbReference>